<evidence type="ECO:0000256" key="5">
    <source>
        <dbReference type="ARBA" id="ARBA00022989"/>
    </source>
</evidence>
<comment type="similarity">
    <text evidence="7">Belongs to the binding-protein-dependent transport system permease family.</text>
</comment>
<keyword evidence="6 7" id="KW-0472">Membrane</keyword>
<dbReference type="InterPro" id="IPR000515">
    <property type="entry name" value="MetI-like"/>
</dbReference>
<evidence type="ECO:0000313" key="10">
    <source>
        <dbReference type="Proteomes" id="UP000500767"/>
    </source>
</evidence>
<accession>A0A6M8HVL9</accession>
<evidence type="ECO:0000256" key="4">
    <source>
        <dbReference type="ARBA" id="ARBA00022692"/>
    </source>
</evidence>
<feature type="transmembrane region" description="Helical" evidence="7">
    <location>
        <begin position="142"/>
        <end position="165"/>
    </location>
</feature>
<feature type="transmembrane region" description="Helical" evidence="7">
    <location>
        <begin position="7"/>
        <end position="25"/>
    </location>
</feature>
<dbReference type="CDD" id="cd06261">
    <property type="entry name" value="TM_PBP2"/>
    <property type="match status" value="1"/>
</dbReference>
<dbReference type="Gene3D" id="1.10.3720.10">
    <property type="entry name" value="MetI-like"/>
    <property type="match status" value="1"/>
</dbReference>
<proteinExistence type="inferred from homology"/>
<evidence type="ECO:0000256" key="7">
    <source>
        <dbReference type="RuleBase" id="RU363032"/>
    </source>
</evidence>
<evidence type="ECO:0000313" key="9">
    <source>
        <dbReference type="EMBL" id="QKE92350.1"/>
    </source>
</evidence>
<dbReference type="KEGG" id="lck:HN018_01265"/>
<evidence type="ECO:0000259" key="8">
    <source>
        <dbReference type="PROSITE" id="PS50928"/>
    </source>
</evidence>
<keyword evidence="5 7" id="KW-1133">Transmembrane helix</keyword>
<dbReference type="SUPFAM" id="SSF161098">
    <property type="entry name" value="MetI-like"/>
    <property type="match status" value="1"/>
</dbReference>
<dbReference type="EMBL" id="CP053708">
    <property type="protein sequence ID" value="QKE92350.1"/>
    <property type="molecule type" value="Genomic_DNA"/>
</dbReference>
<evidence type="ECO:0000256" key="1">
    <source>
        <dbReference type="ARBA" id="ARBA00004651"/>
    </source>
</evidence>
<gene>
    <name evidence="9" type="ORF">HN018_01265</name>
</gene>
<evidence type="ECO:0000256" key="6">
    <source>
        <dbReference type="ARBA" id="ARBA00023136"/>
    </source>
</evidence>
<sequence>MLSPTVIVLLIWMIVPLVLTLWFSFQRYNLLRPAGGFVGFDNYAYLLEGHDLWRSIWNTVLLVGGVLIATITFGTLSAVLLNQPLIGRGILRLLYIAPFFVMPTVGALIWKNLLLNPVTGLFAWFAHLLRVTPIDWFSNVPLLAIGIIVAWQWIPFATLILLTALQSLDQDQMEAAHMDGAGPIARFRYIMLPHLARPISIVVMIETIFLLSVFAEILVTTSGGPGIATTNLPFLVYKTALLRYDIGGASAGGIIAVVLANIVAFFLVRSVATSMER</sequence>
<dbReference type="GO" id="GO:0005886">
    <property type="term" value="C:plasma membrane"/>
    <property type="evidence" value="ECO:0007669"/>
    <property type="project" value="UniProtKB-SubCell"/>
</dbReference>
<dbReference type="AlphaFoldDB" id="A0A6M8HVL9"/>
<keyword evidence="2 7" id="KW-0813">Transport</keyword>
<reference evidence="9 10" key="1">
    <citation type="journal article" date="2014" name="World J. Microbiol. Biotechnol.">
        <title>Biodiversity and physiological characteristics of Antarctic and Arctic lichens-associated bacteria.</title>
        <authorList>
            <person name="Lee Y.M."/>
            <person name="Kim E.H."/>
            <person name="Lee H.K."/>
            <person name="Hong S.G."/>
        </authorList>
    </citation>
    <scope>NUCLEOTIDE SEQUENCE [LARGE SCALE GENOMIC DNA]</scope>
    <source>
        <strain evidence="9 10">PAMC 26569</strain>
    </source>
</reference>
<dbReference type="PANTHER" id="PTHR43005">
    <property type="entry name" value="BLR7065 PROTEIN"/>
    <property type="match status" value="1"/>
</dbReference>
<dbReference type="Pfam" id="PF00528">
    <property type="entry name" value="BPD_transp_1"/>
    <property type="match status" value="1"/>
</dbReference>
<keyword evidence="10" id="KW-1185">Reference proteome</keyword>
<protein>
    <submittedName>
        <fullName evidence="9">Sugar ABC transporter permease</fullName>
    </submittedName>
</protein>
<name>A0A6M8HVL9_9PROT</name>
<dbReference type="Proteomes" id="UP000500767">
    <property type="component" value="Chromosome"/>
</dbReference>
<comment type="subcellular location">
    <subcellularLocation>
        <location evidence="1 7">Cell membrane</location>
        <topology evidence="1 7">Multi-pass membrane protein</topology>
    </subcellularLocation>
</comment>
<evidence type="ECO:0000256" key="2">
    <source>
        <dbReference type="ARBA" id="ARBA00022448"/>
    </source>
</evidence>
<dbReference type="GO" id="GO:0055085">
    <property type="term" value="P:transmembrane transport"/>
    <property type="evidence" value="ECO:0007669"/>
    <property type="project" value="InterPro"/>
</dbReference>
<dbReference type="PROSITE" id="PS50928">
    <property type="entry name" value="ABC_TM1"/>
    <property type="match status" value="1"/>
</dbReference>
<feature type="domain" description="ABC transmembrane type-1" evidence="8">
    <location>
        <begin position="56"/>
        <end position="267"/>
    </location>
</feature>
<keyword evidence="3" id="KW-1003">Cell membrane</keyword>
<dbReference type="PANTHER" id="PTHR43005:SF2">
    <property type="entry name" value="INTEGRAL MEMBRANE SUGAR TRANSPORT PROTEIN"/>
    <property type="match status" value="1"/>
</dbReference>
<feature type="transmembrane region" description="Helical" evidence="7">
    <location>
        <begin position="246"/>
        <end position="268"/>
    </location>
</feature>
<keyword evidence="4 7" id="KW-0812">Transmembrane</keyword>
<dbReference type="InterPro" id="IPR035906">
    <property type="entry name" value="MetI-like_sf"/>
</dbReference>
<organism evidence="9 10">
    <name type="scientific">Lichenicola cladoniae</name>
    <dbReference type="NCBI Taxonomy" id="1484109"/>
    <lineage>
        <taxon>Bacteria</taxon>
        <taxon>Pseudomonadati</taxon>
        <taxon>Pseudomonadota</taxon>
        <taxon>Alphaproteobacteria</taxon>
        <taxon>Acetobacterales</taxon>
        <taxon>Acetobacteraceae</taxon>
        <taxon>Lichenicola</taxon>
    </lineage>
</organism>
<feature type="transmembrane region" description="Helical" evidence="7">
    <location>
        <begin position="56"/>
        <end position="81"/>
    </location>
</feature>
<feature type="transmembrane region" description="Helical" evidence="7">
    <location>
        <begin position="93"/>
        <end position="110"/>
    </location>
</feature>
<feature type="transmembrane region" description="Helical" evidence="7">
    <location>
        <begin position="195"/>
        <end position="215"/>
    </location>
</feature>
<evidence type="ECO:0000256" key="3">
    <source>
        <dbReference type="ARBA" id="ARBA00022475"/>
    </source>
</evidence>